<dbReference type="AlphaFoldDB" id="A0A7W7SZ37"/>
<evidence type="ECO:0008006" key="4">
    <source>
        <dbReference type="Google" id="ProtNLM"/>
    </source>
</evidence>
<keyword evidence="3" id="KW-1185">Reference proteome</keyword>
<organism evidence="2 3">
    <name type="scientific">Saccharothrix violaceirubra</name>
    <dbReference type="NCBI Taxonomy" id="413306"/>
    <lineage>
        <taxon>Bacteria</taxon>
        <taxon>Bacillati</taxon>
        <taxon>Actinomycetota</taxon>
        <taxon>Actinomycetes</taxon>
        <taxon>Pseudonocardiales</taxon>
        <taxon>Pseudonocardiaceae</taxon>
        <taxon>Saccharothrix</taxon>
    </lineage>
</organism>
<feature type="chain" id="PRO_5031097961" description="IPT/TIG domain-containing protein" evidence="1">
    <location>
        <begin position="22"/>
        <end position="135"/>
    </location>
</feature>
<feature type="signal peptide" evidence="1">
    <location>
        <begin position="1"/>
        <end position="21"/>
    </location>
</feature>
<dbReference type="PROSITE" id="PS51257">
    <property type="entry name" value="PROKAR_LIPOPROTEIN"/>
    <property type="match status" value="1"/>
</dbReference>
<dbReference type="RefSeq" id="WP_184666368.1">
    <property type="nucleotide sequence ID" value="NZ_BAABAI010000034.1"/>
</dbReference>
<proteinExistence type="predicted"/>
<sequence length="135" mass="13768">MRRPWLPAVFVVVLSGCSVEAASTPLPVRQADPAFVAPVTTTRLATGARLSALPMAGKAGDKVKLTGQGFPPNARVVLSFHDTKVGEVTADAVGGFADAEVVVPDSFGGSGPGTQFFLRAGAGPYQAEAPFVLTG</sequence>
<accession>A0A7W7SZ37</accession>
<keyword evidence="1" id="KW-0732">Signal</keyword>
<reference evidence="2 3" key="1">
    <citation type="submission" date="2020-08" db="EMBL/GenBank/DDBJ databases">
        <title>Sequencing the genomes of 1000 actinobacteria strains.</title>
        <authorList>
            <person name="Klenk H.-P."/>
        </authorList>
    </citation>
    <scope>NUCLEOTIDE SEQUENCE [LARGE SCALE GENOMIC DNA]</scope>
    <source>
        <strain evidence="2 3">DSM 45084</strain>
    </source>
</reference>
<comment type="caution">
    <text evidence="2">The sequence shown here is derived from an EMBL/GenBank/DDBJ whole genome shotgun (WGS) entry which is preliminary data.</text>
</comment>
<dbReference type="Proteomes" id="UP000542674">
    <property type="component" value="Unassembled WGS sequence"/>
</dbReference>
<evidence type="ECO:0000313" key="3">
    <source>
        <dbReference type="Proteomes" id="UP000542674"/>
    </source>
</evidence>
<evidence type="ECO:0000256" key="1">
    <source>
        <dbReference type="SAM" id="SignalP"/>
    </source>
</evidence>
<protein>
    <recommendedName>
        <fullName evidence="4">IPT/TIG domain-containing protein</fullName>
    </recommendedName>
</protein>
<dbReference type="EMBL" id="JACHJS010000001">
    <property type="protein sequence ID" value="MBB4963609.1"/>
    <property type="molecule type" value="Genomic_DNA"/>
</dbReference>
<name>A0A7W7SZ37_9PSEU</name>
<evidence type="ECO:0000313" key="2">
    <source>
        <dbReference type="EMBL" id="MBB4963609.1"/>
    </source>
</evidence>
<gene>
    <name evidence="2" type="ORF">F4559_000968</name>
</gene>